<organism evidence="1 2">
    <name type="scientific">Acrobeloides nanus</name>
    <dbReference type="NCBI Taxonomy" id="290746"/>
    <lineage>
        <taxon>Eukaryota</taxon>
        <taxon>Metazoa</taxon>
        <taxon>Ecdysozoa</taxon>
        <taxon>Nematoda</taxon>
        <taxon>Chromadorea</taxon>
        <taxon>Rhabditida</taxon>
        <taxon>Tylenchina</taxon>
        <taxon>Cephalobomorpha</taxon>
        <taxon>Cephaloboidea</taxon>
        <taxon>Cephalobidae</taxon>
        <taxon>Acrobeloides</taxon>
    </lineage>
</organism>
<sequence length="91" mass="10543">MDCPKTPRSWKRMVGIKSYTQNKKEMLVVLQQSVDRRGDYEDSDGAAARDGIHLADMYVKLFLAGWSLTREEIQRDVERLFGGANEEFMQK</sequence>
<dbReference type="WBParaSite" id="ACRNAN_scaffold15387.g14106.t1">
    <property type="protein sequence ID" value="ACRNAN_scaffold15387.g14106.t1"/>
    <property type="gene ID" value="ACRNAN_scaffold15387.g14106"/>
</dbReference>
<reference evidence="2" key="1">
    <citation type="submission" date="2022-11" db="UniProtKB">
        <authorList>
            <consortium name="WormBaseParasite"/>
        </authorList>
    </citation>
    <scope>IDENTIFICATION</scope>
</reference>
<evidence type="ECO:0000313" key="2">
    <source>
        <dbReference type="WBParaSite" id="ACRNAN_scaffold15387.g14106.t1"/>
    </source>
</evidence>
<protein>
    <submittedName>
        <fullName evidence="2">Uncharacterized protein</fullName>
    </submittedName>
</protein>
<name>A0A914CVZ1_9BILA</name>
<dbReference type="Proteomes" id="UP000887540">
    <property type="component" value="Unplaced"/>
</dbReference>
<proteinExistence type="predicted"/>
<keyword evidence="1" id="KW-1185">Reference proteome</keyword>
<accession>A0A914CVZ1</accession>
<dbReference type="AlphaFoldDB" id="A0A914CVZ1"/>
<evidence type="ECO:0000313" key="1">
    <source>
        <dbReference type="Proteomes" id="UP000887540"/>
    </source>
</evidence>